<dbReference type="EC" id="3.1.4.58" evidence="2"/>
<dbReference type="SUPFAM" id="SSF55144">
    <property type="entry name" value="LigT-like"/>
    <property type="match status" value="1"/>
</dbReference>
<feature type="short sequence motif" description="HXTX 2" evidence="2">
    <location>
        <begin position="126"/>
        <end position="129"/>
    </location>
</feature>
<feature type="active site" description="Proton acceptor" evidence="2">
    <location>
        <position position="126"/>
    </location>
</feature>
<organism evidence="3 4">
    <name type="scientific">Gaopeijia maritima</name>
    <dbReference type="NCBI Taxonomy" id="3119007"/>
    <lineage>
        <taxon>Bacteria</taxon>
        <taxon>Pseudomonadati</taxon>
        <taxon>Gemmatimonadota</taxon>
        <taxon>Longimicrobiia</taxon>
        <taxon>Gaopeijiales</taxon>
        <taxon>Gaopeijiaceae</taxon>
        <taxon>Gaopeijia</taxon>
    </lineage>
</organism>
<keyword evidence="1 2" id="KW-0378">Hydrolase</keyword>
<dbReference type="Gene3D" id="3.90.1140.10">
    <property type="entry name" value="Cyclic phosphodiesterase"/>
    <property type="match status" value="1"/>
</dbReference>
<comment type="caution">
    <text evidence="3">The sequence shown here is derived from an EMBL/GenBank/DDBJ whole genome shotgun (WGS) entry which is preliminary data.</text>
</comment>
<dbReference type="PANTHER" id="PTHR35561:SF1">
    <property type="entry name" value="RNA 2',3'-CYCLIC PHOSPHODIESTERASE"/>
    <property type="match status" value="1"/>
</dbReference>
<comment type="similarity">
    <text evidence="2">Belongs to the 2H phosphoesterase superfamily. ThpR family.</text>
</comment>
<proteinExistence type="inferred from homology"/>
<feature type="short sequence motif" description="HXTX 1" evidence="2">
    <location>
        <begin position="40"/>
        <end position="43"/>
    </location>
</feature>
<dbReference type="PANTHER" id="PTHR35561">
    <property type="entry name" value="RNA 2',3'-CYCLIC PHOSPHODIESTERASE"/>
    <property type="match status" value="1"/>
</dbReference>
<dbReference type="EMBL" id="JBBHLI010000010">
    <property type="protein sequence ID" value="MEK9502231.1"/>
    <property type="molecule type" value="Genomic_DNA"/>
</dbReference>
<dbReference type="NCBIfam" id="TIGR02258">
    <property type="entry name" value="2_5_ligase"/>
    <property type="match status" value="1"/>
</dbReference>
<keyword evidence="4" id="KW-1185">Reference proteome</keyword>
<gene>
    <name evidence="3" type="primary">thpR</name>
    <name evidence="3" type="ORF">WI372_14655</name>
</gene>
<name>A0ABU9EBY4_9BACT</name>
<sequence length="188" mass="21435">MRLFIALNLPKKERSRIDRAARLLRERELPVRWAEVDDFHLTLKFLGDVRPPRRDPVEHVMEKVAAETGPFEVTMHGFGAFPTIRRPRVIWIGAVATPELRCLKQDIEWGLAEHGFERETRAFHPHVTLGRAEEDGGAGAFRGLDDVVAGIDLKATFTVRSLDLMRSRVTRTGSRYTVERSIKLTGPR</sequence>
<dbReference type="Proteomes" id="UP001484239">
    <property type="component" value="Unassembled WGS sequence"/>
</dbReference>
<evidence type="ECO:0000313" key="3">
    <source>
        <dbReference type="EMBL" id="MEK9502231.1"/>
    </source>
</evidence>
<accession>A0ABU9EBY4</accession>
<evidence type="ECO:0000256" key="2">
    <source>
        <dbReference type="HAMAP-Rule" id="MF_01940"/>
    </source>
</evidence>
<feature type="active site" description="Proton donor" evidence="2">
    <location>
        <position position="40"/>
    </location>
</feature>
<dbReference type="HAMAP" id="MF_01940">
    <property type="entry name" value="RNA_CPDase"/>
    <property type="match status" value="1"/>
</dbReference>
<dbReference type="InterPro" id="IPR009097">
    <property type="entry name" value="Cyclic_Pdiesterase"/>
</dbReference>
<dbReference type="InterPro" id="IPR004175">
    <property type="entry name" value="RNA_CPDase"/>
</dbReference>
<evidence type="ECO:0000313" key="4">
    <source>
        <dbReference type="Proteomes" id="UP001484239"/>
    </source>
</evidence>
<reference evidence="3 4" key="1">
    <citation type="submission" date="2024-02" db="EMBL/GenBank/DDBJ databases">
        <title>A novel Gemmatimonadota bacterium.</title>
        <authorList>
            <person name="Du Z.-J."/>
            <person name="Ye Y.-Q."/>
        </authorList>
    </citation>
    <scope>NUCLEOTIDE SEQUENCE [LARGE SCALE GENOMIC DNA]</scope>
    <source>
        <strain evidence="3 4">DH-20</strain>
    </source>
</reference>
<dbReference type="Pfam" id="PF13563">
    <property type="entry name" value="2_5_RNA_ligase2"/>
    <property type="match status" value="1"/>
</dbReference>
<comment type="catalytic activity">
    <reaction evidence="2">
        <text>a 3'-end 2',3'-cyclophospho-ribonucleotide-RNA + H2O = a 3'-end 2'-phospho-ribonucleotide-RNA + H(+)</text>
        <dbReference type="Rhea" id="RHEA:11828"/>
        <dbReference type="Rhea" id="RHEA-COMP:10464"/>
        <dbReference type="Rhea" id="RHEA-COMP:17353"/>
        <dbReference type="ChEBI" id="CHEBI:15377"/>
        <dbReference type="ChEBI" id="CHEBI:15378"/>
        <dbReference type="ChEBI" id="CHEBI:83064"/>
        <dbReference type="ChEBI" id="CHEBI:173113"/>
        <dbReference type="EC" id="3.1.4.58"/>
    </reaction>
</comment>
<comment type="function">
    <text evidence="2">Hydrolyzes RNA 2',3'-cyclic phosphodiester to an RNA 2'-phosphomonoester.</text>
</comment>
<evidence type="ECO:0000256" key="1">
    <source>
        <dbReference type="ARBA" id="ARBA00022801"/>
    </source>
</evidence>
<protein>
    <recommendedName>
        <fullName evidence="2">RNA 2',3'-cyclic phosphodiesterase</fullName>
        <shortName evidence="2">RNA 2',3'-CPDase</shortName>
        <ecNumber evidence="2">3.1.4.58</ecNumber>
    </recommendedName>
</protein>
<dbReference type="RefSeq" id="WP_405274524.1">
    <property type="nucleotide sequence ID" value="NZ_CP144380.1"/>
</dbReference>